<proteinExistence type="predicted"/>
<keyword evidence="3" id="KW-1185">Reference proteome</keyword>
<organism evidence="2 3">
    <name type="scientific">Bradyrhizobium forestalis</name>
    <dbReference type="NCBI Taxonomy" id="1419263"/>
    <lineage>
        <taxon>Bacteria</taxon>
        <taxon>Pseudomonadati</taxon>
        <taxon>Pseudomonadota</taxon>
        <taxon>Alphaproteobacteria</taxon>
        <taxon>Hyphomicrobiales</taxon>
        <taxon>Nitrobacteraceae</taxon>
        <taxon>Bradyrhizobium</taxon>
    </lineage>
</organism>
<dbReference type="OrthoDB" id="7851911at2"/>
<comment type="caution">
    <text evidence="2">The sequence shown here is derived from an EMBL/GenBank/DDBJ whole genome shotgun (WGS) entry which is preliminary data.</text>
</comment>
<protein>
    <recommendedName>
        <fullName evidence="1">HTH cro/C1-type domain-containing protein</fullName>
    </recommendedName>
</protein>
<dbReference type="GO" id="GO:0003677">
    <property type="term" value="F:DNA binding"/>
    <property type="evidence" value="ECO:0007669"/>
    <property type="project" value="InterPro"/>
</dbReference>
<feature type="domain" description="HTH cro/C1-type" evidence="1">
    <location>
        <begin position="61"/>
        <end position="116"/>
    </location>
</feature>
<sequence>MKLLFSTQWLEQKIKSDPDIETDAGRSLERNAVADDLASGKSSIVAPRTALQLRIALGALVRQLRMRDRLTLPELAVRADVSEEELRQVETNPSYTARPRLLSNLSKFFGVSLNNLSQMSGATVAIDRRLYNTAVQFAAHSDDVSNLSREQLEVLEAFVGALNELA</sequence>
<dbReference type="AlphaFoldDB" id="A0A2M8QYQ1"/>
<evidence type="ECO:0000313" key="3">
    <source>
        <dbReference type="Proteomes" id="UP000231194"/>
    </source>
</evidence>
<name>A0A2M8QYQ1_9BRAD</name>
<dbReference type="SUPFAM" id="SSF47413">
    <property type="entry name" value="lambda repressor-like DNA-binding domains"/>
    <property type="match status" value="1"/>
</dbReference>
<dbReference type="PROSITE" id="PS50943">
    <property type="entry name" value="HTH_CROC1"/>
    <property type="match status" value="1"/>
</dbReference>
<dbReference type="EMBL" id="PGVG01000052">
    <property type="protein sequence ID" value="PJG50689.1"/>
    <property type="molecule type" value="Genomic_DNA"/>
</dbReference>
<dbReference type="RefSeq" id="WP_100236310.1">
    <property type="nucleotide sequence ID" value="NZ_PGVG01000052.1"/>
</dbReference>
<dbReference type="Gene3D" id="1.10.260.40">
    <property type="entry name" value="lambda repressor-like DNA-binding domains"/>
    <property type="match status" value="1"/>
</dbReference>
<dbReference type="InterPro" id="IPR010982">
    <property type="entry name" value="Lambda_DNA-bd_dom_sf"/>
</dbReference>
<reference evidence="2 3" key="1">
    <citation type="submission" date="2017-11" db="EMBL/GenBank/DDBJ databases">
        <title>Bradyrhizobium forestalis sp. nov., an efficient nitrogen-fixing bacterium isolated from nodules of forest legume species in the Amazon.</title>
        <authorList>
            <person name="Costa E.M."/>
            <person name="Guimaraes A."/>
            <person name="Carvalho T.S."/>
            <person name="Rodrigues T.L."/>
            <person name="Ribeiro P.R.A."/>
            <person name="Lebbe L."/>
            <person name="Willems A."/>
            <person name="Moreira F.M.S."/>
        </authorList>
    </citation>
    <scope>NUCLEOTIDE SEQUENCE [LARGE SCALE GENOMIC DNA]</scope>
    <source>
        <strain evidence="2 3">INPA54B</strain>
    </source>
</reference>
<evidence type="ECO:0000259" key="1">
    <source>
        <dbReference type="PROSITE" id="PS50943"/>
    </source>
</evidence>
<accession>A0A2M8QYQ1</accession>
<dbReference type="CDD" id="cd00093">
    <property type="entry name" value="HTH_XRE"/>
    <property type="match status" value="1"/>
</dbReference>
<gene>
    <name evidence="2" type="ORF">CVM73_35050</name>
</gene>
<evidence type="ECO:0000313" key="2">
    <source>
        <dbReference type="EMBL" id="PJG50689.1"/>
    </source>
</evidence>
<dbReference type="InterPro" id="IPR001387">
    <property type="entry name" value="Cro/C1-type_HTH"/>
</dbReference>
<dbReference type="Proteomes" id="UP000231194">
    <property type="component" value="Unassembled WGS sequence"/>
</dbReference>